<dbReference type="Gene3D" id="3.90.1200.10">
    <property type="match status" value="1"/>
</dbReference>
<dbReference type="SUPFAM" id="SSF56112">
    <property type="entry name" value="Protein kinase-like (PK-like)"/>
    <property type="match status" value="1"/>
</dbReference>
<dbReference type="RefSeq" id="WP_150762955.1">
    <property type="nucleotide sequence ID" value="NZ_CABVHW010000001.1"/>
</dbReference>
<feature type="domain" description="Aminoglycoside phosphotransferase" evidence="1">
    <location>
        <begin position="42"/>
        <end position="288"/>
    </location>
</feature>
<evidence type="ECO:0000313" key="3">
    <source>
        <dbReference type="Proteomes" id="UP000381093"/>
    </source>
</evidence>
<accession>A0A5E6ZWV9</accession>
<dbReference type="Gene3D" id="3.30.200.20">
    <property type="entry name" value="Phosphorylase Kinase, domain 1"/>
    <property type="match status" value="1"/>
</dbReference>
<evidence type="ECO:0000259" key="1">
    <source>
        <dbReference type="Pfam" id="PF01636"/>
    </source>
</evidence>
<dbReference type="Pfam" id="PF01636">
    <property type="entry name" value="APH"/>
    <property type="match status" value="1"/>
</dbReference>
<sequence length="352" mass="39125">MRGPNVAAVTVPQPEEQLKQTRLETFLCVQAGAQRVTLEQQQRLSGGAIQENWLLDVSVEGGPYAGRQRWVLRSDAQSAVQESLSRAQEFAVLSTVHRAGVKVPQPLWLCEDASVRGRAFFIMAWVSGIAAGHRLTSHLGAEGDPQLVADLGANLARIHRILPAQAHLDFLGDPQQVSVQASIDSHRVVIDRLEVFQPVLEWGLRWCESNAPTSAALCLLHGDFRTGNYLAESSTLQAVLDWEFTGWGDPREDIGWFTARCWRFARPDLEAGGISTLEHFMGGYSEVSPLSLERDELVFWQVMATLRWAVIALQQAWRHLSGEEPSLELALTGRLIPELELDILRLTGGLRR</sequence>
<proteinExistence type="predicted"/>
<dbReference type="PANTHER" id="PTHR21310">
    <property type="entry name" value="AMINOGLYCOSIDE PHOSPHOTRANSFERASE-RELATED-RELATED"/>
    <property type="match status" value="1"/>
</dbReference>
<reference evidence="2 3" key="1">
    <citation type="submission" date="2019-09" db="EMBL/GenBank/DDBJ databases">
        <authorList>
            <person name="Chandra G."/>
            <person name="Truman W A."/>
        </authorList>
    </citation>
    <scope>NUCLEOTIDE SEQUENCE [LARGE SCALE GENOMIC DNA]</scope>
    <source>
        <strain evidence="2">PS710</strain>
    </source>
</reference>
<evidence type="ECO:0000313" key="2">
    <source>
        <dbReference type="EMBL" id="VVN70886.1"/>
    </source>
</evidence>
<dbReference type="AlphaFoldDB" id="A0A5E6ZWV9"/>
<name>A0A5E6ZWV9_PSEFL</name>
<protein>
    <recommendedName>
        <fullName evidence="1">Aminoglycoside phosphotransferase domain-containing protein</fullName>
    </recommendedName>
</protein>
<dbReference type="InterPro" id="IPR041726">
    <property type="entry name" value="ACAD10_11_N"/>
</dbReference>
<gene>
    <name evidence="2" type="ORF">PS710_00417</name>
</gene>
<dbReference type="CDD" id="cd05154">
    <property type="entry name" value="ACAD10_11_N-like"/>
    <property type="match status" value="1"/>
</dbReference>
<organism evidence="2 3">
    <name type="scientific">Pseudomonas fluorescens</name>
    <dbReference type="NCBI Taxonomy" id="294"/>
    <lineage>
        <taxon>Bacteria</taxon>
        <taxon>Pseudomonadati</taxon>
        <taxon>Pseudomonadota</taxon>
        <taxon>Gammaproteobacteria</taxon>
        <taxon>Pseudomonadales</taxon>
        <taxon>Pseudomonadaceae</taxon>
        <taxon>Pseudomonas</taxon>
    </lineage>
</organism>
<dbReference type="InterPro" id="IPR011009">
    <property type="entry name" value="Kinase-like_dom_sf"/>
</dbReference>
<dbReference type="InterPro" id="IPR051678">
    <property type="entry name" value="AGP_Transferase"/>
</dbReference>
<dbReference type="InterPro" id="IPR002575">
    <property type="entry name" value="Aminoglycoside_PTrfase"/>
</dbReference>
<dbReference type="Proteomes" id="UP000381093">
    <property type="component" value="Unassembled WGS sequence"/>
</dbReference>
<dbReference type="PANTHER" id="PTHR21310:SF57">
    <property type="entry name" value="BLR2944 PROTEIN"/>
    <property type="match status" value="1"/>
</dbReference>
<dbReference type="EMBL" id="CABVHW010000001">
    <property type="protein sequence ID" value="VVN70886.1"/>
    <property type="molecule type" value="Genomic_DNA"/>
</dbReference>